<dbReference type="EMBL" id="BSNG01000001">
    <property type="protein sequence ID" value="GLQ09236.1"/>
    <property type="molecule type" value="Genomic_DNA"/>
</dbReference>
<evidence type="ECO:0000313" key="2">
    <source>
        <dbReference type="Proteomes" id="UP001161406"/>
    </source>
</evidence>
<keyword evidence="2" id="KW-1185">Reference proteome</keyword>
<dbReference type="Proteomes" id="UP001161406">
    <property type="component" value="Unassembled WGS sequence"/>
</dbReference>
<name>A0ABQ5UF90_9HYPH</name>
<reference evidence="1" key="1">
    <citation type="journal article" date="2014" name="Int. J. Syst. Evol. Microbiol.">
        <title>Complete genome of a new Firmicutes species belonging to the dominant human colonic microbiota ('Ruminococcus bicirculans') reveals two chromosomes and a selective capacity to utilize plant glucans.</title>
        <authorList>
            <consortium name="NISC Comparative Sequencing Program"/>
            <person name="Wegmann U."/>
            <person name="Louis P."/>
            <person name="Goesmann A."/>
            <person name="Henrissat B."/>
            <person name="Duncan S.H."/>
            <person name="Flint H.J."/>
        </authorList>
    </citation>
    <scope>NUCLEOTIDE SEQUENCE</scope>
    <source>
        <strain evidence="1">NBRC 103855</strain>
    </source>
</reference>
<proteinExistence type="predicted"/>
<dbReference type="RefSeq" id="WP_284388822.1">
    <property type="nucleotide sequence ID" value="NZ_BSNG01000001.1"/>
</dbReference>
<gene>
    <name evidence="1" type="ORF">GCM10007913_11680</name>
</gene>
<evidence type="ECO:0000313" key="1">
    <source>
        <dbReference type="EMBL" id="GLQ09236.1"/>
    </source>
</evidence>
<reference evidence="1" key="2">
    <citation type="submission" date="2023-01" db="EMBL/GenBank/DDBJ databases">
        <title>Draft genome sequence of Devosia yakushimensis strain NBRC 103855.</title>
        <authorList>
            <person name="Sun Q."/>
            <person name="Mori K."/>
        </authorList>
    </citation>
    <scope>NUCLEOTIDE SEQUENCE</scope>
    <source>
        <strain evidence="1">NBRC 103855</strain>
    </source>
</reference>
<accession>A0ABQ5UF90</accession>
<protein>
    <submittedName>
        <fullName evidence="1">Uncharacterized protein</fullName>
    </submittedName>
</protein>
<comment type="caution">
    <text evidence="1">The sequence shown here is derived from an EMBL/GenBank/DDBJ whole genome shotgun (WGS) entry which is preliminary data.</text>
</comment>
<organism evidence="1 2">
    <name type="scientific">Devosia yakushimensis</name>
    <dbReference type="NCBI Taxonomy" id="470028"/>
    <lineage>
        <taxon>Bacteria</taxon>
        <taxon>Pseudomonadati</taxon>
        <taxon>Pseudomonadota</taxon>
        <taxon>Alphaproteobacteria</taxon>
        <taxon>Hyphomicrobiales</taxon>
        <taxon>Devosiaceae</taxon>
        <taxon>Devosia</taxon>
    </lineage>
</organism>
<sequence>MKSILDLRLRHFYHVRGDLTVIGTWADMGDRIRPCIVIIRTGEELNEHTWPCIITSDKAWIWEETIGDPRQAAQTAFRFCQALRMSTHQSNIFRLVGLIVDHLHDLLHIPPYMALSAPAAAEPVAEVTIRDHRTGRTTEVEL</sequence>